<keyword evidence="2" id="KW-0862">Zinc</keyword>
<keyword evidence="1" id="KW-0479">Metal-binding</keyword>
<dbReference type="InterPro" id="IPR004910">
    <property type="entry name" value="Yippee/Mis18/Cereblon"/>
</dbReference>
<dbReference type="Proteomes" id="UP001055439">
    <property type="component" value="Chromosome 2"/>
</dbReference>
<evidence type="ECO:0000256" key="2">
    <source>
        <dbReference type="ARBA" id="ARBA00022833"/>
    </source>
</evidence>
<evidence type="ECO:0000313" key="4">
    <source>
        <dbReference type="EMBL" id="URD86507.1"/>
    </source>
</evidence>
<dbReference type="Pfam" id="PF03226">
    <property type="entry name" value="Yippee-Mis18"/>
    <property type="match status" value="1"/>
</dbReference>
<reference evidence="4" key="1">
    <citation type="submission" date="2022-05" db="EMBL/GenBank/DDBJ databases">
        <title>The Musa troglodytarum L. genome provides insights into the mechanism of non-climacteric behaviour and enrichment of carotenoids.</title>
        <authorList>
            <person name="Wang J."/>
        </authorList>
    </citation>
    <scope>NUCLEOTIDE SEQUENCE</scope>
    <source>
        <tissue evidence="4">Leaf</tissue>
    </source>
</reference>
<dbReference type="GO" id="GO:0046872">
    <property type="term" value="F:metal ion binding"/>
    <property type="evidence" value="ECO:0007669"/>
    <property type="project" value="UniProtKB-KW"/>
</dbReference>
<dbReference type="OrthoDB" id="6407410at2759"/>
<dbReference type="InterPro" id="IPR039058">
    <property type="entry name" value="Yippee_fam"/>
</dbReference>
<dbReference type="AlphaFoldDB" id="A0A9E7JMA7"/>
<dbReference type="EMBL" id="CP097504">
    <property type="protein sequence ID" value="URD86507.1"/>
    <property type="molecule type" value="Genomic_DNA"/>
</dbReference>
<name>A0A9E7JMA7_9LILI</name>
<keyword evidence="5" id="KW-1185">Reference proteome</keyword>
<evidence type="ECO:0000313" key="5">
    <source>
        <dbReference type="Proteomes" id="UP001055439"/>
    </source>
</evidence>
<organism evidence="4 5">
    <name type="scientific">Musa troglodytarum</name>
    <name type="common">fe'i banana</name>
    <dbReference type="NCBI Taxonomy" id="320322"/>
    <lineage>
        <taxon>Eukaryota</taxon>
        <taxon>Viridiplantae</taxon>
        <taxon>Streptophyta</taxon>
        <taxon>Embryophyta</taxon>
        <taxon>Tracheophyta</taxon>
        <taxon>Spermatophyta</taxon>
        <taxon>Magnoliopsida</taxon>
        <taxon>Liliopsida</taxon>
        <taxon>Zingiberales</taxon>
        <taxon>Musaceae</taxon>
        <taxon>Musa</taxon>
    </lineage>
</organism>
<feature type="domain" description="Yippee/Mis18/Cereblon" evidence="3">
    <location>
        <begin position="69"/>
        <end position="161"/>
    </location>
</feature>
<proteinExistence type="predicted"/>
<dbReference type="PANTHER" id="PTHR13848">
    <property type="entry name" value="PROTEIN YIPPEE-LIKE CG15309-RELATED"/>
    <property type="match status" value="1"/>
</dbReference>
<evidence type="ECO:0000256" key="1">
    <source>
        <dbReference type="ARBA" id="ARBA00022723"/>
    </source>
</evidence>
<sequence>MPLLFNLSTRHSFLFPSRSSPPLVSLFRARASELPRSNPSLAEEGRSQSPEARRYGWAAAMEGSVGPRVYSCSNCGNHVCLHDDIISKAFHGRHGRAFLFSHGRNIVMGPKQDRLLMTGIHTVADVYCHGCGAVLGWKYERAYEETQRYKEGKFVFEKIKIIKENWLVDFPERVDAALRTSHGHKASLTQLQIQPLPSNLVCWMCSFLDADGEERNQLTQKSNYNALTKSQSLVDLY</sequence>
<evidence type="ECO:0000259" key="3">
    <source>
        <dbReference type="Pfam" id="PF03226"/>
    </source>
</evidence>
<gene>
    <name evidence="4" type="ORF">MUK42_26762</name>
</gene>
<protein>
    <recommendedName>
        <fullName evidence="3">Yippee/Mis18/Cereblon domain-containing protein</fullName>
    </recommendedName>
</protein>
<accession>A0A9E7JMA7</accession>